<dbReference type="Proteomes" id="UP001156237">
    <property type="component" value="Segment"/>
</dbReference>
<proteinExistence type="predicted"/>
<sequence length="487" mass="55159">MIGERVAIYNTKSGLKAQETKANDEVIAVGERHPNGELISEKKVPFAAYPWIASNTSLYYWGDLPDQRIGALVGYGRLFRYVAPWFLGSTLLPYLGSRSGDVWLDDEGTLWTSVYGNPSFGPFPHQGIFRIPFSAWGTIFGEFIELPCQGKFVLGNDYLYTYADYEIHAYDRHTLEHKWTTSVGEVSRFYWDENNDLLVIAGGWGGRFVDGTDGTFVKGIWIDGDTPDVTKDKYGNYWFLSVKHARCKHQTYGKYYPQCWNGVTHYKKWIDMRKIPPYRYYCPYSPGTNPCPTKIEIVSSSDFEKQDEKLIYGLGEEHTVPLGGKKWGSVWMEDILHGGAVSISANAHGDIAVTGCTPRVPPLVFLADSNYKTYFNGTCTKSSCDCEYAYGASYLRCNCPPTFVEPLGDRRSFLLNHTLSPSLGFFDPQTQSIQWAGEYTSRNKHKREFLLNISGDGGLATHLIWGRNWKPLTKVIFYYLFGVDGVE</sequence>
<accession>A0A9E8VGA8</accession>
<reference evidence="1 2" key="1">
    <citation type="submission" date="2022-10" db="EMBL/GenBank/DDBJ databases">
        <title>Evolutionary Diversification of Methanotrophic Ca. Methanophagales (ANME-1) and Their Expansive Virome.</title>
        <authorList>
            <person name="Laso-Perez R."/>
            <person name="Wu F."/>
            <person name="Cremiere A."/>
            <person name="Speth D.R."/>
            <person name="Magyar J.S."/>
            <person name="Krupovic M."/>
            <person name="Orphan V.J."/>
        </authorList>
    </citation>
    <scope>NUCLEOTIDE SEQUENCE [LARGE SCALE GENOMIC DNA]</scope>
</reference>
<dbReference type="EMBL" id="OP880253">
    <property type="protein sequence ID" value="WAE39618.1"/>
    <property type="molecule type" value="Genomic_DNA"/>
</dbReference>
<keyword evidence="2" id="KW-1185">Reference proteome</keyword>
<evidence type="ECO:0000313" key="2">
    <source>
        <dbReference type="Proteomes" id="UP001156237"/>
    </source>
</evidence>
<organism evidence="1 2">
    <name type="scientific">Methanophagales virus GBV302</name>
    <dbReference type="NCBI Taxonomy" id="2999281"/>
    <lineage>
        <taxon>Viruses</taxon>
        <taxon>Duplodnaviria</taxon>
        <taxon>Heunggongvirae</taxon>
        <taxon>Uroviricota</taxon>
        <taxon>Caudoviricetes</taxon>
        <taxon>Nakonvirales</taxon>
        <taxon>Ekchuahviridae</taxon>
        <taxon>Kukulkanvirus</taxon>
        <taxon>Kukulkanvirus mexicoense</taxon>
    </lineage>
</organism>
<name>A0A9E8VGA8_9CAUD</name>
<evidence type="ECO:0000313" key="1">
    <source>
        <dbReference type="EMBL" id="WAE39618.1"/>
    </source>
</evidence>
<gene>
    <name evidence="1" type="ORF">FHOMOCKG_00090</name>
</gene>
<protein>
    <submittedName>
        <fullName evidence="1">Uncharacterized protein</fullName>
    </submittedName>
</protein>